<dbReference type="Pfam" id="PF00059">
    <property type="entry name" value="Lectin_C"/>
    <property type="match status" value="1"/>
</dbReference>
<evidence type="ECO:0000256" key="3">
    <source>
        <dbReference type="ARBA" id="ARBA00022729"/>
    </source>
</evidence>
<dbReference type="EMBL" id="CAJEWN010000520">
    <property type="protein sequence ID" value="CAD2184897.1"/>
    <property type="molecule type" value="Genomic_DNA"/>
</dbReference>
<gene>
    <name evidence="10" type="ORF">MENT_LOCUS37279</name>
</gene>
<dbReference type="GO" id="GO:0030246">
    <property type="term" value="F:carbohydrate binding"/>
    <property type="evidence" value="ECO:0007669"/>
    <property type="project" value="UniProtKB-KW"/>
</dbReference>
<keyword evidence="2" id="KW-0812">Transmembrane</keyword>
<evidence type="ECO:0000256" key="2">
    <source>
        <dbReference type="ARBA" id="ARBA00022692"/>
    </source>
</evidence>
<dbReference type="InterPro" id="IPR016186">
    <property type="entry name" value="C-type_lectin-like/link_sf"/>
</dbReference>
<dbReference type="PROSITE" id="PS50041">
    <property type="entry name" value="C_TYPE_LECTIN_2"/>
    <property type="match status" value="1"/>
</dbReference>
<feature type="domain" description="C-type lectin" evidence="9">
    <location>
        <begin position="151"/>
        <end position="283"/>
    </location>
</feature>
<dbReference type="InterPro" id="IPR001304">
    <property type="entry name" value="C-type_lectin-like"/>
</dbReference>
<dbReference type="SUPFAM" id="SSF56436">
    <property type="entry name" value="C-type lectin-like"/>
    <property type="match status" value="1"/>
</dbReference>
<proteinExistence type="predicted"/>
<evidence type="ECO:0000256" key="7">
    <source>
        <dbReference type="SAM" id="MobiDB-lite"/>
    </source>
</evidence>
<keyword evidence="6" id="KW-0472">Membrane</keyword>
<feature type="region of interest" description="Disordered" evidence="7">
    <location>
        <begin position="41"/>
        <end position="61"/>
    </location>
</feature>
<feature type="chain" id="PRO_5028077895" description="C-type lectin domain-containing protein" evidence="8">
    <location>
        <begin position="23"/>
        <end position="284"/>
    </location>
</feature>
<evidence type="ECO:0000256" key="5">
    <source>
        <dbReference type="ARBA" id="ARBA00022989"/>
    </source>
</evidence>
<dbReference type="Gene3D" id="3.10.100.10">
    <property type="entry name" value="Mannose-Binding Protein A, subunit A"/>
    <property type="match status" value="1"/>
</dbReference>
<evidence type="ECO:0000313" key="11">
    <source>
        <dbReference type="Proteomes" id="UP000580250"/>
    </source>
</evidence>
<evidence type="ECO:0000256" key="4">
    <source>
        <dbReference type="ARBA" id="ARBA00022734"/>
    </source>
</evidence>
<keyword evidence="3 8" id="KW-0732">Signal</keyword>
<dbReference type="PANTHER" id="PTHR14789">
    <property type="entry name" value="CHONDROLECTIN VARIANT CHODLFDELTAE"/>
    <property type="match status" value="1"/>
</dbReference>
<evidence type="ECO:0000313" key="10">
    <source>
        <dbReference type="EMBL" id="CAD2184897.1"/>
    </source>
</evidence>
<dbReference type="InterPro" id="IPR016187">
    <property type="entry name" value="CTDL_fold"/>
</dbReference>
<accession>A0A6V7WD18</accession>
<dbReference type="OrthoDB" id="7357196at2759"/>
<dbReference type="GO" id="GO:0016020">
    <property type="term" value="C:membrane"/>
    <property type="evidence" value="ECO:0007669"/>
    <property type="project" value="UniProtKB-SubCell"/>
</dbReference>
<keyword evidence="4" id="KW-0430">Lectin</keyword>
<sequence>MPNQLFFFKFFILKLIFINNLAIEQKLIIDLKKPLSSLTSQRTKSVGDKGGNNNLNSNGHFGKEQGFLNVLTIEHGASSTMKKRNSYINEENIGKTKLSSNSIEKLRELIKRLEEIFSTRFEHLLRRLDRLEANQQNLRRATLADWPAFSVDKRVRIFDHTRSTWIDAQRECSEHAGTLLEIDSESENERINEMLTNSGSNNRPNDHYWIGVQIMLQFSNGSSIIGNYSNFEEQNNSENTQNQKLSKGLVMKRCAAISASQTTKSEGRWLSLECSEKHGFICQL</sequence>
<feature type="signal peptide" evidence="8">
    <location>
        <begin position="1"/>
        <end position="22"/>
    </location>
</feature>
<evidence type="ECO:0000256" key="6">
    <source>
        <dbReference type="ARBA" id="ARBA00023136"/>
    </source>
</evidence>
<protein>
    <recommendedName>
        <fullName evidence="9">C-type lectin domain-containing protein</fullName>
    </recommendedName>
</protein>
<organism evidence="10 11">
    <name type="scientific">Meloidogyne enterolobii</name>
    <name type="common">Root-knot nematode worm</name>
    <name type="synonym">Meloidogyne mayaguensis</name>
    <dbReference type="NCBI Taxonomy" id="390850"/>
    <lineage>
        <taxon>Eukaryota</taxon>
        <taxon>Metazoa</taxon>
        <taxon>Ecdysozoa</taxon>
        <taxon>Nematoda</taxon>
        <taxon>Chromadorea</taxon>
        <taxon>Rhabditida</taxon>
        <taxon>Tylenchina</taxon>
        <taxon>Tylenchomorpha</taxon>
        <taxon>Tylenchoidea</taxon>
        <taxon>Meloidogynidae</taxon>
        <taxon>Meloidogyninae</taxon>
        <taxon>Meloidogyne</taxon>
    </lineage>
</organism>
<dbReference type="AlphaFoldDB" id="A0A6V7WD18"/>
<reference evidence="10 11" key="1">
    <citation type="submission" date="2020-08" db="EMBL/GenBank/DDBJ databases">
        <authorList>
            <person name="Koutsovoulos G."/>
            <person name="Danchin GJ E."/>
        </authorList>
    </citation>
    <scope>NUCLEOTIDE SEQUENCE [LARGE SCALE GENOMIC DNA]</scope>
</reference>
<evidence type="ECO:0000259" key="9">
    <source>
        <dbReference type="PROSITE" id="PS50041"/>
    </source>
</evidence>
<name>A0A6V7WD18_MELEN</name>
<dbReference type="Proteomes" id="UP000580250">
    <property type="component" value="Unassembled WGS sequence"/>
</dbReference>
<comment type="caution">
    <text evidence="10">The sequence shown here is derived from an EMBL/GenBank/DDBJ whole genome shotgun (WGS) entry which is preliminary data.</text>
</comment>
<keyword evidence="5" id="KW-1133">Transmembrane helix</keyword>
<comment type="subcellular location">
    <subcellularLocation>
        <location evidence="1">Membrane</location>
        <topology evidence="1">Single-pass type I membrane protein</topology>
    </subcellularLocation>
</comment>
<evidence type="ECO:0000256" key="1">
    <source>
        <dbReference type="ARBA" id="ARBA00004479"/>
    </source>
</evidence>
<evidence type="ECO:0000256" key="8">
    <source>
        <dbReference type="SAM" id="SignalP"/>
    </source>
</evidence>
<dbReference type="SMART" id="SM00034">
    <property type="entry name" value="CLECT"/>
    <property type="match status" value="1"/>
</dbReference>
<dbReference type="InterPro" id="IPR051505">
    <property type="entry name" value="C-type_lectin_domain"/>
</dbReference>
<dbReference type="CDD" id="cd00037">
    <property type="entry name" value="CLECT"/>
    <property type="match status" value="1"/>
</dbReference>